<dbReference type="InterPro" id="IPR043502">
    <property type="entry name" value="DNA/RNA_pol_sf"/>
</dbReference>
<dbReference type="EMBL" id="CACRXK020014127">
    <property type="protein sequence ID" value="CAB4026307.1"/>
    <property type="molecule type" value="Genomic_DNA"/>
</dbReference>
<dbReference type="CDD" id="cd01650">
    <property type="entry name" value="RT_nLTR_like"/>
    <property type="match status" value="1"/>
</dbReference>
<dbReference type="SUPFAM" id="SSF56672">
    <property type="entry name" value="DNA/RNA polymerases"/>
    <property type="match status" value="1"/>
</dbReference>
<protein>
    <recommendedName>
        <fullName evidence="1">Reverse transcriptase domain-containing protein</fullName>
    </recommendedName>
</protein>
<sequence>MESSCNKLSDIDLTISEVAAVLRSLDPNKACGPDGIPSRILSKVADEIAPSLCILFNMSLSLGVVPAKSKFANITPRPVFKKDDPTITSNYRPISLLCVISKVLERCVFNHCYHHLSPSFYQFQHGFHKGKSTTTQLLEVYHDILDSVASGNEVDVIYLDLSKAFDKVPHNLLLLKLKHHGINGSLLSWFGSYLTDRYQRVALDGSFSYWLPVTSVQLINCFVC</sequence>
<gene>
    <name evidence="2" type="ORF">PACLA_8A008720</name>
</gene>
<evidence type="ECO:0000313" key="2">
    <source>
        <dbReference type="EMBL" id="CAB4026307.1"/>
    </source>
</evidence>
<accession>A0A6S7J759</accession>
<organism evidence="2 3">
    <name type="scientific">Paramuricea clavata</name>
    <name type="common">Red gorgonian</name>
    <name type="synonym">Violescent sea-whip</name>
    <dbReference type="NCBI Taxonomy" id="317549"/>
    <lineage>
        <taxon>Eukaryota</taxon>
        <taxon>Metazoa</taxon>
        <taxon>Cnidaria</taxon>
        <taxon>Anthozoa</taxon>
        <taxon>Octocorallia</taxon>
        <taxon>Malacalcyonacea</taxon>
        <taxon>Plexauridae</taxon>
        <taxon>Paramuricea</taxon>
    </lineage>
</organism>
<feature type="domain" description="Reverse transcriptase" evidence="1">
    <location>
        <begin position="81"/>
        <end position="199"/>
    </location>
</feature>
<name>A0A6S7J759_PARCT</name>
<dbReference type="Proteomes" id="UP001152795">
    <property type="component" value="Unassembled WGS sequence"/>
</dbReference>
<proteinExistence type="predicted"/>
<dbReference type="AlphaFoldDB" id="A0A6S7J759"/>
<dbReference type="InterPro" id="IPR000477">
    <property type="entry name" value="RT_dom"/>
</dbReference>
<dbReference type="OrthoDB" id="411173at2759"/>
<evidence type="ECO:0000259" key="1">
    <source>
        <dbReference type="Pfam" id="PF00078"/>
    </source>
</evidence>
<evidence type="ECO:0000313" key="3">
    <source>
        <dbReference type="Proteomes" id="UP001152795"/>
    </source>
</evidence>
<reference evidence="2" key="1">
    <citation type="submission" date="2020-04" db="EMBL/GenBank/DDBJ databases">
        <authorList>
            <person name="Alioto T."/>
            <person name="Alioto T."/>
            <person name="Gomez Garrido J."/>
        </authorList>
    </citation>
    <scope>NUCLEOTIDE SEQUENCE</scope>
    <source>
        <strain evidence="2">A484AB</strain>
    </source>
</reference>
<keyword evidence="3" id="KW-1185">Reference proteome</keyword>
<comment type="caution">
    <text evidence="2">The sequence shown here is derived from an EMBL/GenBank/DDBJ whole genome shotgun (WGS) entry which is preliminary data.</text>
</comment>
<dbReference type="Pfam" id="PF00078">
    <property type="entry name" value="RVT_1"/>
    <property type="match status" value="1"/>
</dbReference>
<dbReference type="PANTHER" id="PTHR47510">
    <property type="entry name" value="REVERSE TRANSCRIPTASE DOMAIN-CONTAINING PROTEIN"/>
    <property type="match status" value="1"/>
</dbReference>
<dbReference type="PANTHER" id="PTHR47510:SF3">
    <property type="entry name" value="ENDO_EXONUCLEASE_PHOSPHATASE DOMAIN-CONTAINING PROTEIN"/>
    <property type="match status" value="1"/>
</dbReference>